<dbReference type="InterPro" id="IPR003594">
    <property type="entry name" value="HATPase_dom"/>
</dbReference>
<evidence type="ECO:0000313" key="11">
    <source>
        <dbReference type="EMBL" id="RKI86889.1"/>
    </source>
</evidence>
<dbReference type="PANTHER" id="PTHR45453">
    <property type="entry name" value="PHOSPHATE REGULON SENSOR PROTEIN PHOR"/>
    <property type="match status" value="1"/>
</dbReference>
<evidence type="ECO:0000256" key="4">
    <source>
        <dbReference type="ARBA" id="ARBA00022553"/>
    </source>
</evidence>
<evidence type="ECO:0000256" key="8">
    <source>
        <dbReference type="SAM" id="Coils"/>
    </source>
</evidence>
<evidence type="ECO:0000256" key="2">
    <source>
        <dbReference type="ARBA" id="ARBA00004370"/>
    </source>
</evidence>
<feature type="transmembrane region" description="Helical" evidence="9">
    <location>
        <begin position="92"/>
        <end position="117"/>
    </location>
</feature>
<keyword evidence="9" id="KW-0812">Transmembrane</keyword>
<keyword evidence="5" id="KW-0808">Transferase</keyword>
<dbReference type="SMART" id="SM00387">
    <property type="entry name" value="HATPase_c"/>
    <property type="match status" value="1"/>
</dbReference>
<feature type="coiled-coil region" evidence="8">
    <location>
        <begin position="163"/>
        <end position="190"/>
    </location>
</feature>
<comment type="caution">
    <text evidence="11">The sequence shown here is derived from an EMBL/GenBank/DDBJ whole genome shotgun (WGS) entry which is preliminary data.</text>
</comment>
<sequence length="402" mass="44435">MRDKKKGNRILICGIVLSICLFVLAGGVILHLSETFIRNGIADMAGAVGIAAPEQLDGVMHLYKSGDGLRDAGEEILRQYGYGRDVYSFVPAWYGAAAYAIPFCIILVMLFSFGLYWRHRIKEAEKRTVALSGYLDRIMEGQYDTLMKDDTGSALGDSIYKAVVLLREEREQAQKAKKNLADNMADLSHQLKTPAASIGLTLSLLKKKAWDEETKQDIIRMEGQVGHLQHLVGSMLTLSRLDAGVLKLEEKEFDLEEMLVDAVQPFVRQMEEKGICFGIQGADGISLSGDFGWCSEAFGNIIKNCVEHTPEQGNIRIACRDNPIYTEIVIQDSGRGFDEADLPHLFERFYRGAGSSKDSAGIGLSLAKSIIEKENGTVTAENTQTGGAGFYIKFYHCHRIST</sequence>
<dbReference type="GO" id="GO:0000155">
    <property type="term" value="F:phosphorelay sensor kinase activity"/>
    <property type="evidence" value="ECO:0007669"/>
    <property type="project" value="InterPro"/>
</dbReference>
<evidence type="ECO:0000256" key="6">
    <source>
        <dbReference type="ARBA" id="ARBA00022777"/>
    </source>
</evidence>
<dbReference type="GO" id="GO:0004721">
    <property type="term" value="F:phosphoprotein phosphatase activity"/>
    <property type="evidence" value="ECO:0007669"/>
    <property type="project" value="TreeGrafter"/>
</dbReference>
<organism evidence="11 12">
    <name type="scientific">Parablautia intestinalis</name>
    <dbReference type="NCBI Taxonomy" id="2320100"/>
    <lineage>
        <taxon>Bacteria</taxon>
        <taxon>Bacillati</taxon>
        <taxon>Bacillota</taxon>
        <taxon>Clostridia</taxon>
        <taxon>Lachnospirales</taxon>
        <taxon>Lachnospiraceae</taxon>
        <taxon>Parablautia</taxon>
    </lineage>
</organism>
<evidence type="ECO:0000256" key="3">
    <source>
        <dbReference type="ARBA" id="ARBA00012438"/>
    </source>
</evidence>
<dbReference type="InterPro" id="IPR050351">
    <property type="entry name" value="BphY/WalK/GraS-like"/>
</dbReference>
<dbReference type="PRINTS" id="PR00344">
    <property type="entry name" value="BCTRLSENSOR"/>
</dbReference>
<comment type="catalytic activity">
    <reaction evidence="1">
        <text>ATP + protein L-histidine = ADP + protein N-phospho-L-histidine.</text>
        <dbReference type="EC" id="2.7.13.3"/>
    </reaction>
</comment>
<reference evidence="11 12" key="1">
    <citation type="submission" date="2018-09" db="EMBL/GenBank/DDBJ databases">
        <title>Murine metabolic-syndrome-specific gut microbial biobank.</title>
        <authorList>
            <person name="Liu C."/>
        </authorList>
    </citation>
    <scope>NUCLEOTIDE SEQUENCE [LARGE SCALE GENOMIC DNA]</scope>
    <source>
        <strain evidence="11 12">0.1xD8-82</strain>
    </source>
</reference>
<dbReference type="OrthoDB" id="9806130at2"/>
<dbReference type="GO" id="GO:0016036">
    <property type="term" value="P:cellular response to phosphate starvation"/>
    <property type="evidence" value="ECO:0007669"/>
    <property type="project" value="TreeGrafter"/>
</dbReference>
<keyword evidence="9" id="KW-1133">Transmembrane helix</keyword>
<gene>
    <name evidence="11" type="ORF">D7V94_22255</name>
</gene>
<dbReference type="InterPro" id="IPR036890">
    <property type="entry name" value="HATPase_C_sf"/>
</dbReference>
<keyword evidence="4" id="KW-0597">Phosphoprotein</keyword>
<evidence type="ECO:0000256" key="5">
    <source>
        <dbReference type="ARBA" id="ARBA00022679"/>
    </source>
</evidence>
<dbReference type="SMART" id="SM00388">
    <property type="entry name" value="HisKA"/>
    <property type="match status" value="1"/>
</dbReference>
<dbReference type="RefSeq" id="WP_120472446.1">
    <property type="nucleotide sequence ID" value="NZ_RAYQ01000056.1"/>
</dbReference>
<dbReference type="PANTHER" id="PTHR45453:SF1">
    <property type="entry name" value="PHOSPHATE REGULON SENSOR PROTEIN PHOR"/>
    <property type="match status" value="1"/>
</dbReference>
<evidence type="ECO:0000256" key="9">
    <source>
        <dbReference type="SAM" id="Phobius"/>
    </source>
</evidence>
<feature type="transmembrane region" description="Helical" evidence="9">
    <location>
        <begin position="12"/>
        <end position="32"/>
    </location>
</feature>
<proteinExistence type="predicted"/>
<dbReference type="CDD" id="cd00082">
    <property type="entry name" value="HisKA"/>
    <property type="match status" value="1"/>
</dbReference>
<dbReference type="AlphaFoldDB" id="A0A3A9A5X2"/>
<keyword evidence="7" id="KW-0902">Two-component regulatory system</keyword>
<feature type="domain" description="Histidine kinase" evidence="10">
    <location>
        <begin position="186"/>
        <end position="398"/>
    </location>
</feature>
<protein>
    <recommendedName>
        <fullName evidence="3">histidine kinase</fullName>
        <ecNumber evidence="3">2.7.13.3</ecNumber>
    </recommendedName>
</protein>
<dbReference type="GO" id="GO:0005886">
    <property type="term" value="C:plasma membrane"/>
    <property type="evidence" value="ECO:0007669"/>
    <property type="project" value="TreeGrafter"/>
</dbReference>
<keyword evidence="8" id="KW-0175">Coiled coil</keyword>
<dbReference type="Pfam" id="PF02518">
    <property type="entry name" value="HATPase_c"/>
    <property type="match status" value="1"/>
</dbReference>
<dbReference type="CDD" id="cd00075">
    <property type="entry name" value="HATPase"/>
    <property type="match status" value="1"/>
</dbReference>
<dbReference type="InterPro" id="IPR003661">
    <property type="entry name" value="HisK_dim/P_dom"/>
</dbReference>
<dbReference type="EMBL" id="RAYQ01000056">
    <property type="protein sequence ID" value="RKI86889.1"/>
    <property type="molecule type" value="Genomic_DNA"/>
</dbReference>
<keyword evidence="12" id="KW-1185">Reference proteome</keyword>
<keyword evidence="9" id="KW-0472">Membrane</keyword>
<keyword evidence="6 11" id="KW-0418">Kinase</keyword>
<dbReference type="EC" id="2.7.13.3" evidence="3"/>
<name>A0A3A9A5X2_9FIRM</name>
<dbReference type="InterPro" id="IPR005467">
    <property type="entry name" value="His_kinase_dom"/>
</dbReference>
<dbReference type="Proteomes" id="UP000280696">
    <property type="component" value="Unassembled WGS sequence"/>
</dbReference>
<comment type="subcellular location">
    <subcellularLocation>
        <location evidence="2">Membrane</location>
    </subcellularLocation>
</comment>
<accession>A0A3A9A5X2</accession>
<dbReference type="PROSITE" id="PS50109">
    <property type="entry name" value="HIS_KIN"/>
    <property type="match status" value="1"/>
</dbReference>
<evidence type="ECO:0000313" key="12">
    <source>
        <dbReference type="Proteomes" id="UP000280696"/>
    </source>
</evidence>
<dbReference type="Gene3D" id="3.30.565.10">
    <property type="entry name" value="Histidine kinase-like ATPase, C-terminal domain"/>
    <property type="match status" value="1"/>
</dbReference>
<evidence type="ECO:0000256" key="1">
    <source>
        <dbReference type="ARBA" id="ARBA00000085"/>
    </source>
</evidence>
<evidence type="ECO:0000259" key="10">
    <source>
        <dbReference type="PROSITE" id="PS50109"/>
    </source>
</evidence>
<dbReference type="InterPro" id="IPR004358">
    <property type="entry name" value="Sig_transdc_His_kin-like_C"/>
</dbReference>
<dbReference type="SUPFAM" id="SSF47384">
    <property type="entry name" value="Homodimeric domain of signal transducing histidine kinase"/>
    <property type="match status" value="1"/>
</dbReference>
<dbReference type="Gene3D" id="1.10.287.130">
    <property type="match status" value="1"/>
</dbReference>
<dbReference type="Pfam" id="PF00512">
    <property type="entry name" value="HisKA"/>
    <property type="match status" value="1"/>
</dbReference>
<dbReference type="InterPro" id="IPR036097">
    <property type="entry name" value="HisK_dim/P_sf"/>
</dbReference>
<dbReference type="SUPFAM" id="SSF55874">
    <property type="entry name" value="ATPase domain of HSP90 chaperone/DNA topoisomerase II/histidine kinase"/>
    <property type="match status" value="1"/>
</dbReference>
<evidence type="ECO:0000256" key="7">
    <source>
        <dbReference type="ARBA" id="ARBA00023012"/>
    </source>
</evidence>